<dbReference type="AlphaFoldDB" id="A0A3Q9K9G1"/>
<evidence type="ECO:0000313" key="2">
    <source>
        <dbReference type="Proteomes" id="UP000275579"/>
    </source>
</evidence>
<gene>
    <name evidence="1" type="ORF">DDE74_31570</name>
</gene>
<dbReference type="Proteomes" id="UP000275579">
    <property type="component" value="Chromosome"/>
</dbReference>
<proteinExistence type="predicted"/>
<sequence>MFNEHPVYLDHATHTDITLLAGAWDIIPGDAVRRLVESFKQRSAPFAHEAQHDDGAVAVHAIYDQVRIRGRFHPSTRRLVITDGPGIGSDKSPSGATTAVLQALRPWVVPNRSGWTFWIIDSTGERLKTGA</sequence>
<reference evidence="1 2" key="1">
    <citation type="submission" date="2018-04" db="EMBL/GenBank/DDBJ databases">
        <title>Complete genome sequences of Streptomyces lydicus strain WYEC and characterization of antagonistic properties of biological control agents.</title>
        <authorList>
            <person name="Mariita R.M."/>
            <person name="Sello J.K."/>
        </authorList>
    </citation>
    <scope>NUCLEOTIDE SEQUENCE [LARGE SCALE GENOMIC DNA]</scope>
    <source>
        <strain evidence="1 2">WYEC 108</strain>
    </source>
</reference>
<name>A0A3Q9K9G1_9ACTN</name>
<dbReference type="EMBL" id="CP029042">
    <property type="protein sequence ID" value="AZS74867.1"/>
    <property type="molecule type" value="Genomic_DNA"/>
</dbReference>
<evidence type="ECO:0000313" key="1">
    <source>
        <dbReference type="EMBL" id="AZS74867.1"/>
    </source>
</evidence>
<accession>A0A3Q9K9G1</accession>
<protein>
    <submittedName>
        <fullName evidence="1">Uncharacterized protein</fullName>
    </submittedName>
</protein>
<organism evidence="1 2">
    <name type="scientific">Streptomyces lydicus</name>
    <dbReference type="NCBI Taxonomy" id="47763"/>
    <lineage>
        <taxon>Bacteria</taxon>
        <taxon>Bacillati</taxon>
        <taxon>Actinomycetota</taxon>
        <taxon>Actinomycetes</taxon>
        <taxon>Kitasatosporales</taxon>
        <taxon>Streptomycetaceae</taxon>
        <taxon>Streptomyces</taxon>
    </lineage>
</organism>
<dbReference type="RefSeq" id="WP_127153658.1">
    <property type="nucleotide sequence ID" value="NZ_CP029042.1"/>
</dbReference>